<feature type="transmembrane region" description="Helical" evidence="5">
    <location>
        <begin position="9"/>
        <end position="28"/>
    </location>
</feature>
<dbReference type="Pfam" id="PF00916">
    <property type="entry name" value="Sulfate_transp"/>
    <property type="match status" value="1"/>
</dbReference>
<evidence type="ECO:0000256" key="3">
    <source>
        <dbReference type="ARBA" id="ARBA00022989"/>
    </source>
</evidence>
<proteinExistence type="predicted"/>
<evidence type="ECO:0000313" key="8">
    <source>
        <dbReference type="Proteomes" id="UP000187506"/>
    </source>
</evidence>
<dbReference type="Proteomes" id="UP000187506">
    <property type="component" value="Chromosome"/>
</dbReference>
<keyword evidence="2 5" id="KW-0812">Transmembrane</keyword>
<organism evidence="7 8">
    <name type="scientific">Lacinutrix venerupis</name>
    <dbReference type="NCBI Taxonomy" id="1486034"/>
    <lineage>
        <taxon>Bacteria</taxon>
        <taxon>Pseudomonadati</taxon>
        <taxon>Bacteroidota</taxon>
        <taxon>Flavobacteriia</taxon>
        <taxon>Flavobacteriales</taxon>
        <taxon>Flavobacteriaceae</taxon>
        <taxon>Lacinutrix</taxon>
    </lineage>
</organism>
<dbReference type="GO" id="GO:0055085">
    <property type="term" value="P:transmembrane transport"/>
    <property type="evidence" value="ECO:0007669"/>
    <property type="project" value="InterPro"/>
</dbReference>
<dbReference type="GO" id="GO:0016020">
    <property type="term" value="C:membrane"/>
    <property type="evidence" value="ECO:0007669"/>
    <property type="project" value="UniProtKB-SubCell"/>
</dbReference>
<accession>A0AAC9LLI5</accession>
<feature type="transmembrane region" description="Helical" evidence="5">
    <location>
        <begin position="255"/>
        <end position="274"/>
    </location>
</feature>
<dbReference type="InterPro" id="IPR011547">
    <property type="entry name" value="SLC26A/SulP_dom"/>
</dbReference>
<evidence type="ECO:0000256" key="2">
    <source>
        <dbReference type="ARBA" id="ARBA00022692"/>
    </source>
</evidence>
<feature type="transmembrane region" description="Helical" evidence="5">
    <location>
        <begin position="106"/>
        <end position="126"/>
    </location>
</feature>
<dbReference type="EMBL" id="CP019352">
    <property type="protein sequence ID" value="APX99052.1"/>
    <property type="molecule type" value="Genomic_DNA"/>
</dbReference>
<dbReference type="RefSeq" id="WP_076731694.1">
    <property type="nucleotide sequence ID" value="NZ_CP019352.1"/>
</dbReference>
<dbReference type="PANTHER" id="PTHR11814">
    <property type="entry name" value="SULFATE TRANSPORTER"/>
    <property type="match status" value="1"/>
</dbReference>
<sequence>MFKTLKSDLPASVVVFFVALPLCLGIALASGAPLFSGLIAGIIGGIVVGALSGSKIGVSGPAAGLAAIVLTAIGTLGGYENFLVAVVLGGVIQLLFGVLKAGIIGYYFPSSVIKGMLTGIGIIIILKQIPHFFGYDAEPEGADSFVEASGENTFSALFNIFDNLIIGSMVVGFIALGILLLWSNVLVKKGKFFEIIQGPLVAVVVGIIFYMVTQSNETLAIADSHLVSVPVPDSIDSFLGQFSFPNFAAITNPEIWVVAFTIALVASLETLLCVEATDKLDPDKNVTPTNRELLAQGAGNILSGLVGGLPITQVIVRSSANIQSGGKSKLSTIFHGFLLLISVILIPSLLNKIPLSVLAAILLIVGYKLAKPALFLKMYKLGWKQYVPFFVTVAGIVFTDLLVGIGLGLAVGIVVILLKSYQNSHFLHIKDKSNGKHKITMELAEEVTFFNKGAILKELDSLPRDTYLEFDITKTRYLDYDIVEILEDFAFKAKERNIDIKLISKRGVVENPPSFIEFFQLRPKSSISLS</sequence>
<evidence type="ECO:0000259" key="6">
    <source>
        <dbReference type="Pfam" id="PF00916"/>
    </source>
</evidence>
<comment type="subcellular location">
    <subcellularLocation>
        <location evidence="1">Membrane</location>
        <topology evidence="1">Multi-pass membrane protein</topology>
    </subcellularLocation>
</comment>
<dbReference type="KEGG" id="lvn:BWR22_01585"/>
<feature type="transmembrane region" description="Helical" evidence="5">
    <location>
        <begin position="337"/>
        <end position="367"/>
    </location>
</feature>
<feature type="transmembrane region" description="Helical" evidence="5">
    <location>
        <begin position="387"/>
        <end position="418"/>
    </location>
</feature>
<feature type="domain" description="SLC26A/SulP transporter" evidence="6">
    <location>
        <begin position="5"/>
        <end position="387"/>
    </location>
</feature>
<feature type="transmembrane region" description="Helical" evidence="5">
    <location>
        <begin position="82"/>
        <end position="99"/>
    </location>
</feature>
<feature type="transmembrane region" description="Helical" evidence="5">
    <location>
        <begin position="58"/>
        <end position="76"/>
    </location>
</feature>
<feature type="transmembrane region" description="Helical" evidence="5">
    <location>
        <begin position="34"/>
        <end position="51"/>
    </location>
</feature>
<feature type="transmembrane region" description="Helical" evidence="5">
    <location>
        <begin position="192"/>
        <end position="212"/>
    </location>
</feature>
<evidence type="ECO:0000256" key="5">
    <source>
        <dbReference type="SAM" id="Phobius"/>
    </source>
</evidence>
<name>A0AAC9LLI5_9FLAO</name>
<evidence type="ECO:0000256" key="1">
    <source>
        <dbReference type="ARBA" id="ARBA00004141"/>
    </source>
</evidence>
<keyword evidence="4 5" id="KW-0472">Membrane</keyword>
<dbReference type="InterPro" id="IPR001902">
    <property type="entry name" value="SLC26A/SulP_fam"/>
</dbReference>
<evidence type="ECO:0000256" key="4">
    <source>
        <dbReference type="ARBA" id="ARBA00023136"/>
    </source>
</evidence>
<evidence type="ECO:0000313" key="7">
    <source>
        <dbReference type="EMBL" id="APX99052.1"/>
    </source>
</evidence>
<keyword evidence="8" id="KW-1185">Reference proteome</keyword>
<keyword evidence="3 5" id="KW-1133">Transmembrane helix</keyword>
<feature type="transmembrane region" description="Helical" evidence="5">
    <location>
        <begin position="164"/>
        <end position="185"/>
    </location>
</feature>
<dbReference type="AlphaFoldDB" id="A0AAC9LLI5"/>
<protein>
    <recommendedName>
        <fullName evidence="6">SLC26A/SulP transporter domain-containing protein</fullName>
    </recommendedName>
</protein>
<gene>
    <name evidence="7" type="ORF">BWR22_01585</name>
</gene>
<reference evidence="7 8" key="1">
    <citation type="submission" date="2017-01" db="EMBL/GenBank/DDBJ databases">
        <title>Complete genome of Lacinutrix venerupis DOK2-8 isolated from seawater in Dokdo.</title>
        <authorList>
            <person name="Chi W.-J."/>
            <person name="Kim J.H."/>
        </authorList>
    </citation>
    <scope>NUCLEOTIDE SEQUENCE [LARGE SCALE GENOMIC DNA]</scope>
    <source>
        <strain evidence="7 8">DOK2-8</strain>
    </source>
</reference>